<keyword evidence="5 7" id="KW-0472">Membrane</keyword>
<evidence type="ECO:0000256" key="5">
    <source>
        <dbReference type="ARBA" id="ARBA00023136"/>
    </source>
</evidence>
<organism evidence="8 9">
    <name type="scientific">Nocardioides islandensis</name>
    <dbReference type="NCBI Taxonomy" id="433663"/>
    <lineage>
        <taxon>Bacteria</taxon>
        <taxon>Bacillati</taxon>
        <taxon>Actinomycetota</taxon>
        <taxon>Actinomycetes</taxon>
        <taxon>Propionibacteriales</taxon>
        <taxon>Nocardioidaceae</taxon>
        <taxon>Nocardioides</taxon>
    </lineage>
</organism>
<dbReference type="Proteomes" id="UP000640489">
    <property type="component" value="Unassembled WGS sequence"/>
</dbReference>
<dbReference type="GO" id="GO:0046872">
    <property type="term" value="F:metal ion binding"/>
    <property type="evidence" value="ECO:0007669"/>
    <property type="project" value="UniProtKB-KW"/>
</dbReference>
<evidence type="ECO:0000256" key="2">
    <source>
        <dbReference type="ARBA" id="ARBA00022692"/>
    </source>
</evidence>
<feature type="binding site" evidence="6">
    <location>
        <position position="226"/>
    </location>
    <ligand>
        <name>Zn(2+)</name>
        <dbReference type="ChEBI" id="CHEBI:29105"/>
        <note>catalytic</note>
    </ligand>
</feature>
<dbReference type="AlphaFoldDB" id="A0A930YDB5"/>
<feature type="binding site" evidence="6">
    <location>
        <position position="222"/>
    </location>
    <ligand>
        <name>Zn(2+)</name>
        <dbReference type="ChEBI" id="CHEBI:29105"/>
        <note>catalytic</note>
    </ligand>
</feature>
<keyword evidence="6" id="KW-0862">Zinc</keyword>
<feature type="transmembrane region" description="Helical" evidence="7">
    <location>
        <begin position="67"/>
        <end position="90"/>
    </location>
</feature>
<evidence type="ECO:0000256" key="1">
    <source>
        <dbReference type="ARBA" id="ARBA00004141"/>
    </source>
</evidence>
<dbReference type="GO" id="GO:0016020">
    <property type="term" value="C:membrane"/>
    <property type="evidence" value="ECO:0007669"/>
    <property type="project" value="UniProtKB-SubCell"/>
</dbReference>
<feature type="binding site" evidence="6">
    <location>
        <position position="89"/>
    </location>
    <ligand>
        <name>Zn(2+)</name>
        <dbReference type="ChEBI" id="CHEBI:29105"/>
        <note>catalytic</note>
    </ligand>
</feature>
<sequence length="247" mass="26564">MLWVAIAQGWLGPDVGRGSGFCERPHDVGLLIQPANSLSNAGFVVAGLLVGWYAGRRERLGDVLPRLRGLPTAYAVVTVLLGPASAAMHATQSALGGRLDLLSMYLIASFAAAYASMRLVRQGSTFFFQVFLLLVAFCELVGTLDFSVPVVHDSGNLVFGVLLVTAIAIEVVLWRRAGRRGDGTRTELRWGGGAAGAMTVAFVIWNLAQGPWCDPTSWLQGHGAWHLLDAVAAYLLFRLYASERAIH</sequence>
<keyword evidence="4 7" id="KW-1133">Transmembrane helix</keyword>
<keyword evidence="9" id="KW-1185">Reference proteome</keyword>
<comment type="caution">
    <text evidence="8">The sequence shown here is derived from an EMBL/GenBank/DDBJ whole genome shotgun (WGS) entry which is preliminary data.</text>
</comment>
<evidence type="ECO:0000256" key="3">
    <source>
        <dbReference type="ARBA" id="ARBA00022801"/>
    </source>
</evidence>
<evidence type="ECO:0000256" key="4">
    <source>
        <dbReference type="ARBA" id="ARBA00022989"/>
    </source>
</evidence>
<dbReference type="GO" id="GO:0016811">
    <property type="term" value="F:hydrolase activity, acting on carbon-nitrogen (but not peptide) bonds, in linear amides"/>
    <property type="evidence" value="ECO:0007669"/>
    <property type="project" value="InterPro"/>
</dbReference>
<feature type="transmembrane region" description="Helical" evidence="7">
    <location>
        <begin position="127"/>
        <end position="151"/>
    </location>
</feature>
<proteinExistence type="predicted"/>
<evidence type="ECO:0000256" key="6">
    <source>
        <dbReference type="PIRSR" id="PIRSR608901-2"/>
    </source>
</evidence>
<accession>A0A930YDB5</accession>
<feature type="transmembrane region" description="Helical" evidence="7">
    <location>
        <begin position="102"/>
        <end position="120"/>
    </location>
</feature>
<feature type="transmembrane region" description="Helical" evidence="7">
    <location>
        <begin position="223"/>
        <end position="241"/>
    </location>
</feature>
<dbReference type="InterPro" id="IPR008901">
    <property type="entry name" value="ACER"/>
</dbReference>
<gene>
    <name evidence="8" type="ORF">ISU07_05625</name>
</gene>
<protein>
    <submittedName>
        <fullName evidence="8">Ceramidase domain-containing protein</fullName>
    </submittedName>
</protein>
<dbReference type="GO" id="GO:0006672">
    <property type="term" value="P:ceramide metabolic process"/>
    <property type="evidence" value="ECO:0007669"/>
    <property type="project" value="InterPro"/>
</dbReference>
<keyword evidence="2 7" id="KW-0812">Transmembrane</keyword>
<feature type="transmembrane region" description="Helical" evidence="7">
    <location>
        <begin position="37"/>
        <end position="55"/>
    </location>
</feature>
<reference evidence="8" key="1">
    <citation type="submission" date="2020-11" db="EMBL/GenBank/DDBJ databases">
        <title>Nocardioides sp. nov., isolated from Soil of Cynanchum wilfordii Hemsley rhizosphere.</title>
        <authorList>
            <person name="Lee J.-S."/>
            <person name="Suh M.K."/>
            <person name="Kim J.-S."/>
        </authorList>
    </citation>
    <scope>NUCLEOTIDE SEQUENCE</scope>
    <source>
        <strain evidence="8">KCTC 19275</strain>
    </source>
</reference>
<evidence type="ECO:0000313" key="8">
    <source>
        <dbReference type="EMBL" id="MBF4762598.1"/>
    </source>
</evidence>
<keyword evidence="3" id="KW-0378">Hydrolase</keyword>
<feature type="transmembrane region" description="Helical" evidence="7">
    <location>
        <begin position="157"/>
        <end position="176"/>
    </location>
</feature>
<keyword evidence="6" id="KW-0479">Metal-binding</keyword>
<comment type="subcellular location">
    <subcellularLocation>
        <location evidence="1">Membrane</location>
        <topology evidence="1">Multi-pass membrane protein</topology>
    </subcellularLocation>
</comment>
<dbReference type="EMBL" id="JADKPN010000002">
    <property type="protein sequence ID" value="MBF4762598.1"/>
    <property type="molecule type" value="Genomic_DNA"/>
</dbReference>
<evidence type="ECO:0000256" key="7">
    <source>
        <dbReference type="SAM" id="Phobius"/>
    </source>
</evidence>
<dbReference type="Pfam" id="PF05875">
    <property type="entry name" value="Ceramidase"/>
    <property type="match status" value="1"/>
</dbReference>
<feature type="transmembrane region" description="Helical" evidence="7">
    <location>
        <begin position="188"/>
        <end position="208"/>
    </location>
</feature>
<comment type="cofactor">
    <cofactor evidence="6">
        <name>Zn(2+)</name>
        <dbReference type="ChEBI" id="CHEBI:29105"/>
    </cofactor>
</comment>
<name>A0A930YDB5_9ACTN</name>
<evidence type="ECO:0000313" key="9">
    <source>
        <dbReference type="Proteomes" id="UP000640489"/>
    </source>
</evidence>